<dbReference type="NCBIfam" id="NF047352">
    <property type="entry name" value="P_loop_sacsin"/>
    <property type="match status" value="1"/>
</dbReference>
<accession>A0AAV9JCC4</accession>
<organism evidence="1 2">
    <name type="scientific">Oleoguttula mirabilis</name>
    <dbReference type="NCBI Taxonomy" id="1507867"/>
    <lineage>
        <taxon>Eukaryota</taxon>
        <taxon>Fungi</taxon>
        <taxon>Dikarya</taxon>
        <taxon>Ascomycota</taxon>
        <taxon>Pezizomycotina</taxon>
        <taxon>Dothideomycetes</taxon>
        <taxon>Dothideomycetidae</taxon>
        <taxon>Mycosphaerellales</taxon>
        <taxon>Teratosphaeriaceae</taxon>
        <taxon>Oleoguttula</taxon>
    </lineage>
</organism>
<dbReference type="InterPro" id="IPR052957">
    <property type="entry name" value="Auxin_embryo_med"/>
</dbReference>
<proteinExistence type="predicted"/>
<dbReference type="Proteomes" id="UP001324427">
    <property type="component" value="Unassembled WGS sequence"/>
</dbReference>
<comment type="caution">
    <text evidence="1">The sequence shown here is derived from an EMBL/GenBank/DDBJ whole genome shotgun (WGS) entry which is preliminary data.</text>
</comment>
<sequence>MDDVEEAKELVKAIRRAKHVDDTSGEDETAVDLTNALKMLSEELYSKPAHFILELIQNADDNRYDTAVTPKLSILYRQDGFLWVGINELGFTESNVRAICRIAASTKKVENQRKGYIGEKGIGFKAVFKVAYVVWVKSGALSFKFDKTKPLGMIAPEWADHFPSSSINERTMFCFKIPRQEDRDIVRANLLELKPELLMFLRQLRHIDVKVQNTTGGIQHQFTLSRSDADVSGTRRTLLQHVTTKPWPTTVSETFIVFQRTTPQMPAEVKRQDVCESDVLIAFPVDKSLQPVLRGRETFNFLPIRSYGLPFILQGDFMLSANREDILQDNKWNEALVASTVELFVSSVDVFNAKGLAKYTWPRFAKPQGNAHGTIFQGFFDSLLNRLRSQRVLESQTQALAKPTTLQTVPVHFTDAATPPRPLLMGPTGLQGYVSTNYATSDLSDLGVTLQSLDVFCNLLQVEDSRHSVRLRRQSTQWHARLAEALLGTELRRANTQRVNHIRLIPLQNGEWIASTQQPFYFAKISDGLIMPSGIEVATINEIAAQDRSRRRLFERLGAQVLSSNQVFEQILQQHRNYGRSDRVWTVDDVVNHAWLIFNAPSRPRTHHLSDLMMAAGNSNLYPAKELYLDVPGSLFRVSDLFGKGSTAIRFLANSYLKCAPSETASAWYHWLQHELGVNSLPKLTSSSDKTGVSSEFRWLVENRPSSTWLRLLKDNWDHYSSSMTSHPIRSFLSDSLVDCVDGIPRKLRETYLETASIMGETLAAGLVPLMKVDNPRDSAWINFSIIGLGVKPDLKLYLTILKRLPRVTQSPLTSVNVKKTYSCIQDLMAGEMQQQLVRSTFSGTALVHLATPQESKWVGVKQCRWGAPACLSGVVALNACYAPLRRLFVDTLGVKDADATDIVDELNSLSGAVEQASTIKELLLALHRCTSGMASKQTTLDRIRRGHMKIFPILDETCSIRLVASRDARWFIPDRTILHNAFIGKVAMLDLPAATITKISPLLDQLGLGDRTLSKHVIEKTEASGQLVYQDTLTALLRSKAPYIACLTNTEGQAAAFKQLSTLEVWSAANLALRRHVDLATGRVFGTDEAGSLALRLNEGHLQLLVSDVAVGGVAIRHGLLCKRLMDSYSIPNDKQMVLLTVLITPGTAAIEDELEQAHLFPVAFTATDSGLEMLSSGDAVDAVVLGAGSVSKITTSHGLALGQTDQTATLTESSASLVSPSQTNYRPVADHIMRQPTKRSAGIVDAPRMLAAASLGGLGAIGVPGPRPTFNVLGGHLPTSRVTGLALAMALGAGSTSSTETTNGNGSSAISLSGSFDMASVRSALSDSTTQSAAPNRRLAGNNGTLDAAAVSSGTYIEQAEHWQRENGYGGELFVFELLKKDFRAGDECWTSEDRFRAGLPPFEAFEGDYADFTVSDTDVCQRITAWLSGSGPDGVRSGAVGASITYHMEVKTTTSGRCSEPFSMSDNQVALAQKWHNSGSDVYIILRVYDLLGAPKVYPYVDPIALMGNGKLSFTTQGGYIVQPS</sequence>
<reference evidence="1 2" key="1">
    <citation type="submission" date="2021-11" db="EMBL/GenBank/DDBJ databases">
        <title>Black yeast isolated from Biological Soil Crust.</title>
        <authorList>
            <person name="Kurbessoian T."/>
        </authorList>
    </citation>
    <scope>NUCLEOTIDE SEQUENCE [LARGE SCALE GENOMIC DNA]</scope>
    <source>
        <strain evidence="1 2">CCFEE 5522</strain>
    </source>
</reference>
<evidence type="ECO:0000313" key="2">
    <source>
        <dbReference type="Proteomes" id="UP001324427"/>
    </source>
</evidence>
<protein>
    <recommendedName>
        <fullName evidence="3">Protein NO VEIN C-terminal domain-containing protein</fullName>
    </recommendedName>
</protein>
<dbReference type="InterPro" id="IPR036890">
    <property type="entry name" value="HATPase_C_sf"/>
</dbReference>
<name>A0AAV9JCC4_9PEZI</name>
<dbReference type="Gene3D" id="3.30.565.10">
    <property type="entry name" value="Histidine kinase-like ATPase, C-terminal domain"/>
    <property type="match status" value="1"/>
</dbReference>
<keyword evidence="2" id="KW-1185">Reference proteome</keyword>
<dbReference type="PANTHER" id="PTHR32387">
    <property type="entry name" value="WU:FJ29H11"/>
    <property type="match status" value="1"/>
</dbReference>
<dbReference type="PANTHER" id="PTHR32387:SF0">
    <property type="entry name" value="PROTEIN NO VEIN"/>
    <property type="match status" value="1"/>
</dbReference>
<evidence type="ECO:0000313" key="1">
    <source>
        <dbReference type="EMBL" id="KAK4542063.1"/>
    </source>
</evidence>
<dbReference type="EMBL" id="JAVFHQ010000045">
    <property type="protein sequence ID" value="KAK4542063.1"/>
    <property type="molecule type" value="Genomic_DNA"/>
</dbReference>
<gene>
    <name evidence="1" type="ORF">LTR36_007094</name>
</gene>
<dbReference type="SUPFAM" id="SSF55874">
    <property type="entry name" value="ATPase domain of HSP90 chaperone/DNA topoisomerase II/histidine kinase"/>
    <property type="match status" value="1"/>
</dbReference>
<evidence type="ECO:0008006" key="3">
    <source>
        <dbReference type="Google" id="ProtNLM"/>
    </source>
</evidence>